<dbReference type="Pfam" id="PF26140">
    <property type="entry name" value="HEAT_URB1"/>
    <property type="match status" value="1"/>
</dbReference>
<dbReference type="EMBL" id="BTFZ01000011">
    <property type="protein sequence ID" value="GMM36423.1"/>
    <property type="molecule type" value="Genomic_DNA"/>
</dbReference>
<evidence type="ECO:0000259" key="3">
    <source>
        <dbReference type="Pfam" id="PF16201"/>
    </source>
</evidence>
<feature type="domain" description="URB1 central HEAT repeat" evidence="4">
    <location>
        <begin position="633"/>
        <end position="822"/>
    </location>
</feature>
<dbReference type="InterPro" id="IPR059018">
    <property type="entry name" value="HEAT_URB1"/>
</dbReference>
<dbReference type="GO" id="GO:0005730">
    <property type="term" value="C:nucleolus"/>
    <property type="evidence" value="ECO:0007669"/>
    <property type="project" value="TreeGrafter"/>
</dbReference>
<evidence type="ECO:0000259" key="2">
    <source>
        <dbReference type="Pfam" id="PF11707"/>
    </source>
</evidence>
<feature type="domain" description="URB1 N-terminal" evidence="2">
    <location>
        <begin position="90"/>
        <end position="426"/>
    </location>
</feature>
<proteinExistence type="predicted"/>
<sequence length="1784" mass="203727">MSAHEYSSNHIQNNEYDDKASFVKDKPTQPKRNLQDKYKVDRSLDSEVLQKLEQIFESYKSGNDDGTVTNNTTELVESLSQFLAKNYPLQVIQLWNYYSNVNDHGKVTDSTLKLSKLLHFCNKYPVLHEPALKFIRSNLLIPANLRVFYRGLSSMKPPTTNPLLRLLFEVISFKNGELIDEFVQLFDLNLPVLSKLLTPTKAEMSAGVRLGPRSIRYNFVKFWITLFDLANPLTRKDLLSLEGSNSRKVNANLFKFCAKYDPHDLIVKCLEVWDRKILDDPVLAKFKPIKLKYLNQWNITALLPLYYVSEESINEKFDTLLNKFLIDDKAGIFIHDDRIWFNEPVMSISNDSGNLQTITVGGKKFKIINQFIYNILIELKPWDSKLQLLTTTNVLNKIPELISVYVTYLSSINNNFDPKMTFYWVGQTLLLQKIISLPIPSQIIDLHNSDDSPLLRPSNSIVMESVLPSCLNSESLGKCLKSNSFLVKQLALQLLAFSFEKLEKVIKLYEANGWNEELLKLKTRYHKSLPEIHVVLQVFRDIEKVQKESSEATRDFKLLIISLVKILNYYLIHIPNVNLHQNSLASLSSYFNTLLSSTSDFSGMDLLLLDSFFKLQELANSQSEDGSSVKVSQKWYSFSENNNSLFTNLLKLCCYVDDEKNTIDSKVISLLNSLFTQTLSFHSYGDDSNDVLTQQTFPLVSSLKFIAKIASSKESMGSIWKLLDQTVSRIMTPYKYIDLSNAKYSKISPFIVTLFEQFQYLDKSSNYDLALVWLTIFVKYLIIIGEPADGIARLFNDFVKEGKDKTIAIFTEQLGFKQTVEKIVDEFSIIESESANGILNGQLSFFESILNEETKSLSSVKEVLVNDFDLVGLLYKLSEEMENGSTFSYGSNIISKISNYLTYNTANDHAFLIVRKFLFNSKRHSEHLYEVFGNILQELDVASDKPNPEFLKLLASFSGYVRELLSQSLETPSVFVKKNLWVLDTTSLMMALMKSTNPSVASLIFMEVVSRGIHLTSAQLLHLLQQGNSFQKGQHANDITFLIINLIDNNKILWNNEDFENIINELLPSASYKEILKLIIDTNPEFSKFVVTYVNNKHSDDYDLFKFVVSSTPQDIIDECLESSDDFSNILSKIAGSLVPLNDDKIVSYDQTLKLVSNCFNFFNDEQRLSLVEFFISGSCGKDIFTGSAVSFIIRMLSAPSLDINNLFGMYLNKCFLFINKKFAETSEFTLSFQKFLTSFTKLIDSREINIHKLVRKNLINTQLEIVLNSKSWINDKIILDYIVKVISNIQRTKNAGAGFEHGRFLQIFLNNEKTPLFMPVSSDIHLNEMKFLSSLIVHKLFGMNPAKNSTISIREKILLAYTGSIASFDLLLFDILNKIEQTLSESWLNNYVINWEFQSETSNGQNSGDDYQELLNQQRLLVKENNGSMTISLSNQFLKDSIDNFVIDPLDVAPILGQQKGLAEIFEDYEIKRNNKTLVYDPRFVMLLIMNNTELLFFDENDQTIPIFDLRLLVDSNILEYLIVCLSSTDGSVIKIAQTILYNIAESANRESTTYRDKDLVKILIMKIVSSFGPDANGEIVSAGAFNPIIYYQLSRFVPIITNPSHFLYEKAYKYLLGMPSLSKGDLPLFKSITAIEDPGVFHMETIWLLNSIIGGIRTARDVGFLRAKGIIDWVFTLKNSPYLNYRIKKLLTEVISKIQDMDGCADSLITKHGLLSSLEIDKRFTEQNIAVGINKKQYLIGSQTLVDIRELNVKNALIIKNNKRLGDWSKDNVDRLIKRVCL</sequence>
<protein>
    <submittedName>
        <fullName evidence="5">Urb1 protein</fullName>
    </submittedName>
</protein>
<dbReference type="RefSeq" id="XP_064853419.1">
    <property type="nucleotide sequence ID" value="XM_064997347.1"/>
</dbReference>
<dbReference type="Proteomes" id="UP001360560">
    <property type="component" value="Unassembled WGS sequence"/>
</dbReference>
<organism evidence="5 6">
    <name type="scientific">Saccharomycopsis crataegensis</name>
    <dbReference type="NCBI Taxonomy" id="43959"/>
    <lineage>
        <taxon>Eukaryota</taxon>
        <taxon>Fungi</taxon>
        <taxon>Dikarya</taxon>
        <taxon>Ascomycota</taxon>
        <taxon>Saccharomycotina</taxon>
        <taxon>Saccharomycetes</taxon>
        <taxon>Saccharomycopsidaceae</taxon>
        <taxon>Saccharomycopsis</taxon>
    </lineage>
</organism>
<dbReference type="GO" id="GO:0000466">
    <property type="term" value="P:maturation of 5.8S rRNA from tricistronic rRNA transcript (SSU-rRNA, 5.8S rRNA, LSU-rRNA)"/>
    <property type="evidence" value="ECO:0007669"/>
    <property type="project" value="TreeGrafter"/>
</dbReference>
<dbReference type="InterPro" id="IPR021714">
    <property type="entry name" value="URB1_N"/>
</dbReference>
<gene>
    <name evidence="5" type="ORF">DASC09_037480</name>
</gene>
<name>A0AAV5QNH0_9ASCO</name>
<keyword evidence="6" id="KW-1185">Reference proteome</keyword>
<evidence type="ECO:0000313" key="6">
    <source>
        <dbReference type="Proteomes" id="UP001360560"/>
    </source>
</evidence>
<dbReference type="GeneID" id="90074398"/>
<comment type="caution">
    <text evidence="5">The sequence shown here is derived from an EMBL/GenBank/DDBJ whole genome shotgun (WGS) entry which is preliminary data.</text>
</comment>
<reference evidence="5 6" key="1">
    <citation type="journal article" date="2023" name="Elife">
        <title>Identification of key yeast species and microbe-microbe interactions impacting larval growth of Drosophila in the wild.</title>
        <authorList>
            <person name="Mure A."/>
            <person name="Sugiura Y."/>
            <person name="Maeda R."/>
            <person name="Honda K."/>
            <person name="Sakurai N."/>
            <person name="Takahashi Y."/>
            <person name="Watada M."/>
            <person name="Katoh T."/>
            <person name="Gotoh A."/>
            <person name="Gotoh Y."/>
            <person name="Taniguchi I."/>
            <person name="Nakamura K."/>
            <person name="Hayashi T."/>
            <person name="Katayama T."/>
            <person name="Uemura T."/>
            <person name="Hattori Y."/>
        </authorList>
    </citation>
    <scope>NUCLEOTIDE SEQUENCE [LARGE SCALE GENOMIC DNA]</scope>
    <source>
        <strain evidence="5 6">SC-9</strain>
    </source>
</reference>
<evidence type="ECO:0000313" key="5">
    <source>
        <dbReference type="EMBL" id="GMM36423.1"/>
    </source>
</evidence>
<accession>A0AAV5QNH0</accession>
<dbReference type="GO" id="GO:0000463">
    <property type="term" value="P:maturation of LSU-rRNA from tricistronic rRNA transcript (SSU-rRNA, 5.8S rRNA, LSU-rRNA)"/>
    <property type="evidence" value="ECO:0007669"/>
    <property type="project" value="TreeGrafter"/>
</dbReference>
<feature type="domain" description="URB1 C-terminal" evidence="3">
    <location>
        <begin position="1520"/>
        <end position="1718"/>
    </location>
</feature>
<feature type="region of interest" description="Disordered" evidence="1">
    <location>
        <begin position="1"/>
        <end position="34"/>
    </location>
</feature>
<evidence type="ECO:0000259" key="4">
    <source>
        <dbReference type="Pfam" id="PF26140"/>
    </source>
</evidence>
<dbReference type="Pfam" id="PF11707">
    <property type="entry name" value="Npa1"/>
    <property type="match status" value="1"/>
</dbReference>
<evidence type="ECO:0000256" key="1">
    <source>
        <dbReference type="SAM" id="MobiDB-lite"/>
    </source>
</evidence>
<feature type="compositionally biased region" description="Polar residues" evidence="1">
    <location>
        <begin position="1"/>
        <end position="14"/>
    </location>
</feature>
<feature type="compositionally biased region" description="Basic and acidic residues" evidence="1">
    <location>
        <begin position="16"/>
        <end position="34"/>
    </location>
</feature>
<dbReference type="PANTHER" id="PTHR13500">
    <property type="entry name" value="NUCLEOLAR PRERIBOSOMAL-ASSOCIATED PROTEIN 1"/>
    <property type="match status" value="1"/>
</dbReference>
<dbReference type="InterPro" id="IPR039844">
    <property type="entry name" value="URB1"/>
</dbReference>
<dbReference type="Pfam" id="PF16201">
    <property type="entry name" value="NopRA1"/>
    <property type="match status" value="1"/>
</dbReference>
<dbReference type="InterPro" id="IPR032436">
    <property type="entry name" value="URB1_C"/>
</dbReference>
<dbReference type="PANTHER" id="PTHR13500:SF0">
    <property type="entry name" value="NUCLEOLAR PRE-RIBOSOMAL-ASSOCIATED PROTEIN 1"/>
    <property type="match status" value="1"/>
</dbReference>